<dbReference type="Proteomes" id="UP000037843">
    <property type="component" value="Unassembled WGS sequence"/>
</dbReference>
<evidence type="ECO:0000313" key="3">
    <source>
        <dbReference type="EMBL" id="KPG28929.1"/>
    </source>
</evidence>
<proteinExistence type="predicted"/>
<dbReference type="AlphaFoldDB" id="A0A7V8LL06"/>
<dbReference type="Proteomes" id="UP000037962">
    <property type="component" value="Unassembled WGS sequence"/>
</dbReference>
<evidence type="ECO:0000313" key="5">
    <source>
        <dbReference type="Proteomes" id="UP000037962"/>
    </source>
</evidence>
<name>A0A7V8LL06_9MYCO</name>
<evidence type="ECO:0000313" key="4">
    <source>
        <dbReference type="Proteomes" id="UP000037843"/>
    </source>
</evidence>
<sequence>MRTHSVEEASAILGAPSVRWVTEQLRAGRLRGYKVGRHWRMTDEDIAASIEIMRPVGRRSSVSVPIGAALTPTSRRRVVSILQATRMSHGPNRR</sequence>
<organism evidence="2 4">
    <name type="scientific">Mycobacteroides immunogenum</name>
    <dbReference type="NCBI Taxonomy" id="83262"/>
    <lineage>
        <taxon>Bacteria</taxon>
        <taxon>Bacillati</taxon>
        <taxon>Actinomycetota</taxon>
        <taxon>Actinomycetes</taxon>
        <taxon>Mycobacteriales</taxon>
        <taxon>Mycobacteriaceae</taxon>
        <taxon>Mycobacteroides</taxon>
    </lineage>
</organism>
<keyword evidence="5" id="KW-1185">Reference proteome</keyword>
<dbReference type="EMBL" id="LJFS01000032">
    <property type="protein sequence ID" value="KPG28929.1"/>
    <property type="molecule type" value="Genomic_DNA"/>
</dbReference>
<dbReference type="RefSeq" id="WP_043080036.1">
    <property type="nucleotide sequence ID" value="NZ_CP016189.1"/>
</dbReference>
<dbReference type="OrthoDB" id="4571489at2"/>
<dbReference type="Pfam" id="PF12728">
    <property type="entry name" value="HTH_17"/>
    <property type="match status" value="1"/>
</dbReference>
<protein>
    <recommendedName>
        <fullName evidence="1">Helix-turn-helix domain-containing protein</fullName>
    </recommendedName>
</protein>
<gene>
    <name evidence="2" type="ORF">AN908_22965</name>
    <name evidence="3" type="ORF">AN912_21275</name>
</gene>
<evidence type="ECO:0000313" key="2">
    <source>
        <dbReference type="EMBL" id="KPG05300.1"/>
    </source>
</evidence>
<dbReference type="EMBL" id="LJFO01000015">
    <property type="protein sequence ID" value="KPG05300.1"/>
    <property type="molecule type" value="Genomic_DNA"/>
</dbReference>
<reference evidence="4 5" key="1">
    <citation type="submission" date="2015-09" db="EMBL/GenBank/DDBJ databases">
        <title>Genome Sequences of Mycobacterium immunogenum Isolates, Recuperated from a Chloraminated Drinking Water Distribution System Simulator Subjected to Episodes of Nitrification.</title>
        <authorList>
            <person name="Gomez-Alvarez V."/>
            <person name="Revetta R.P."/>
        </authorList>
    </citation>
    <scope>NUCLEOTIDE SEQUENCE [LARGE SCALE GENOMIC DNA]</scope>
    <source>
        <strain evidence="2 4">H008</strain>
        <strain evidence="3 5">H076</strain>
    </source>
</reference>
<feature type="domain" description="Helix-turn-helix" evidence="1">
    <location>
        <begin position="5"/>
        <end position="50"/>
    </location>
</feature>
<evidence type="ECO:0000259" key="1">
    <source>
        <dbReference type="Pfam" id="PF12728"/>
    </source>
</evidence>
<dbReference type="InterPro" id="IPR041657">
    <property type="entry name" value="HTH_17"/>
</dbReference>
<accession>A0A7V8LL06</accession>
<comment type="caution">
    <text evidence="2">The sequence shown here is derived from an EMBL/GenBank/DDBJ whole genome shotgun (WGS) entry which is preliminary data.</text>
</comment>